<dbReference type="Pfam" id="PF16171">
    <property type="entry name" value="CENP-T_N"/>
    <property type="match status" value="1"/>
</dbReference>
<evidence type="ECO:0000256" key="3">
    <source>
        <dbReference type="ARBA" id="ARBA00010137"/>
    </source>
</evidence>
<dbReference type="Pfam" id="PF15511">
    <property type="entry name" value="CENP-T_C"/>
    <property type="match status" value="1"/>
</dbReference>
<keyword evidence="5" id="KW-0158">Chromosome</keyword>
<sequence length="534" mass="59072">MLSFVKSLVCIGRVEMQLPDLVPEETSIATFRITKKRKKLSISEFERAADKRLPQNQAQSTLDSTALARSLRLSLGSLIPPDTVEKRGLLRRPKNRKAIDMEAFEGGVEQNMLKRKAQNYLVDSETASGIPTAMLASDAEIMLSNTELFVQPQFDEQSHNKLSALEPQLSDSKTSAQTSKISDAAQEDEGGTRRYSADLILDHEHVDGMTHVSPKPPANQQEDKQDHSPQSNPMEQLSVSEEVVVGTAEHHASAGYSEHLEEKLTKKAKSPITTVEDARVKTEMAPSEEEGIAEGSVEHQGSPEAEREIAKGVGAGSLGRHSHAFSSSEKSGMEPLKEAIEQADELEDQVITVELDGLEEEPTVNETEDPESEELSMKTPTFVRAAAYKPLLSTPRPVKPASPKSPMQPLRAKPIPKSSGATRRKTSKPEVASSLIKKIFSHYVKMPVARDAYKIVEKCCERYFKQLSSDLEAYTSHAGRKTVEMADLEVLMRRQGLVTDKMPLHVLIERYLPLEYRKLLIPVAVSGNKVFPCK</sequence>
<evidence type="ECO:0000256" key="9">
    <source>
        <dbReference type="ARBA" id="ARBA00023125"/>
    </source>
</evidence>
<feature type="region of interest" description="Disordered" evidence="15">
    <location>
        <begin position="208"/>
        <end position="335"/>
    </location>
</feature>
<dbReference type="InterPro" id="IPR035425">
    <property type="entry name" value="CENP-T/H4_C"/>
</dbReference>
<evidence type="ECO:0000256" key="2">
    <source>
        <dbReference type="ARBA" id="ARBA00004629"/>
    </source>
</evidence>
<evidence type="ECO:0000313" key="19">
    <source>
        <dbReference type="Proteomes" id="UP000694541"/>
    </source>
</evidence>
<dbReference type="GO" id="GO:0051301">
    <property type="term" value="P:cell division"/>
    <property type="evidence" value="ECO:0007669"/>
    <property type="project" value="UniProtKB-KW"/>
</dbReference>
<dbReference type="Gene3D" id="1.10.20.10">
    <property type="entry name" value="Histone, subunit A"/>
    <property type="match status" value="1"/>
</dbReference>
<evidence type="ECO:0000256" key="4">
    <source>
        <dbReference type="ARBA" id="ARBA00016401"/>
    </source>
</evidence>
<proteinExistence type="inferred from homology"/>
<keyword evidence="19" id="KW-1185">Reference proteome</keyword>
<dbReference type="InterPro" id="IPR028255">
    <property type="entry name" value="CENP-T"/>
</dbReference>
<dbReference type="GO" id="GO:0051382">
    <property type="term" value="P:kinetochore assembly"/>
    <property type="evidence" value="ECO:0007669"/>
    <property type="project" value="InterPro"/>
</dbReference>
<dbReference type="GO" id="GO:0000278">
    <property type="term" value="P:mitotic cell cycle"/>
    <property type="evidence" value="ECO:0007669"/>
    <property type="project" value="TreeGrafter"/>
</dbReference>
<feature type="region of interest" description="Disordered" evidence="15">
    <location>
        <begin position="167"/>
        <end position="193"/>
    </location>
</feature>
<keyword evidence="10" id="KW-0539">Nucleus</keyword>
<organism evidence="18 19">
    <name type="scientific">Accipiter nisus</name>
    <name type="common">Eurasian sparrowhawk</name>
    <dbReference type="NCBI Taxonomy" id="211598"/>
    <lineage>
        <taxon>Eukaryota</taxon>
        <taxon>Metazoa</taxon>
        <taxon>Chordata</taxon>
        <taxon>Craniata</taxon>
        <taxon>Vertebrata</taxon>
        <taxon>Euteleostomi</taxon>
        <taxon>Archelosauria</taxon>
        <taxon>Archosauria</taxon>
        <taxon>Dinosauria</taxon>
        <taxon>Saurischia</taxon>
        <taxon>Theropoda</taxon>
        <taxon>Coelurosauria</taxon>
        <taxon>Aves</taxon>
        <taxon>Neognathae</taxon>
        <taxon>Neoaves</taxon>
        <taxon>Telluraves</taxon>
        <taxon>Accipitrimorphae</taxon>
        <taxon>Accipitriformes</taxon>
        <taxon>Accipitridae</taxon>
        <taxon>Accipitrinae</taxon>
        <taxon>Accipiter</taxon>
    </lineage>
</organism>
<feature type="region of interest" description="Disordered" evidence="15">
    <location>
        <begin position="354"/>
        <end position="430"/>
    </location>
</feature>
<dbReference type="GO" id="GO:0046982">
    <property type="term" value="F:protein heterodimerization activity"/>
    <property type="evidence" value="ECO:0007669"/>
    <property type="project" value="InterPro"/>
</dbReference>
<feature type="compositionally biased region" description="Acidic residues" evidence="15">
    <location>
        <begin position="356"/>
        <end position="374"/>
    </location>
</feature>
<dbReference type="InterPro" id="IPR032373">
    <property type="entry name" value="CENP-T_N"/>
</dbReference>
<feature type="domain" description="CENP-T/Histone H4 histone fold" evidence="16">
    <location>
        <begin position="433"/>
        <end position="522"/>
    </location>
</feature>
<feature type="compositionally biased region" description="Basic and acidic residues" evidence="15">
    <location>
        <begin position="248"/>
        <end position="265"/>
    </location>
</feature>
<evidence type="ECO:0000256" key="5">
    <source>
        <dbReference type="ARBA" id="ARBA00022454"/>
    </source>
</evidence>
<evidence type="ECO:0000256" key="11">
    <source>
        <dbReference type="ARBA" id="ARBA00023306"/>
    </source>
</evidence>
<dbReference type="GO" id="GO:0003677">
    <property type="term" value="F:DNA binding"/>
    <property type="evidence" value="ECO:0007669"/>
    <property type="project" value="UniProtKB-KW"/>
</dbReference>
<keyword evidence="12" id="KW-0137">Centromere</keyword>
<feature type="domain" description="Centromere kinetochore component CENP-T N-terminal" evidence="17">
    <location>
        <begin position="11"/>
        <end position="263"/>
    </location>
</feature>
<feature type="compositionally biased region" description="Polar residues" evidence="15">
    <location>
        <begin position="169"/>
        <end position="181"/>
    </location>
</feature>
<reference evidence="18" key="1">
    <citation type="submission" date="2025-08" db="UniProtKB">
        <authorList>
            <consortium name="Ensembl"/>
        </authorList>
    </citation>
    <scope>IDENTIFICATION</scope>
</reference>
<keyword evidence="11" id="KW-0131">Cell cycle</keyword>
<evidence type="ECO:0000256" key="1">
    <source>
        <dbReference type="ARBA" id="ARBA00004123"/>
    </source>
</evidence>
<keyword evidence="8" id="KW-0995">Kinetochore</keyword>
<evidence type="ECO:0000256" key="13">
    <source>
        <dbReference type="ARBA" id="ARBA00045461"/>
    </source>
</evidence>
<keyword evidence="9" id="KW-0238">DNA-binding</keyword>
<comment type="function">
    <text evidence="13">Component of the CENPA-NAC (nucleosome-associated) complex, a complex that plays a central role in assembly of kinetochore proteins, mitotic progression and chromosome segregation. The CENPA-NAC complex recruits the CENPA-CAD (nucleosome distal) complex and may be involved in incorporation of newly synthesized CENPA into centromeres. Part of a nucleosome-associated complex that binds specifically to histone H3-containing nucleosomes at the centromere, as opposed to nucleosomes containing CENPA. Component of the heterotetrameric CENP-T-W-S-X complex that binds and supercoils DNA, and plays an important role in kinetochore assembly. CENPT has a fundamental role in kinetochore assembly and function. It is one of the inner kinetochore proteins, with most further proteins binding downstream. Required for normal chromosome organization and normal progress through mitosis.</text>
</comment>
<dbReference type="InterPro" id="IPR009072">
    <property type="entry name" value="Histone-fold"/>
</dbReference>
<evidence type="ECO:0000256" key="12">
    <source>
        <dbReference type="ARBA" id="ARBA00023328"/>
    </source>
</evidence>
<evidence type="ECO:0000256" key="8">
    <source>
        <dbReference type="ARBA" id="ARBA00022838"/>
    </source>
</evidence>
<reference evidence="18" key="2">
    <citation type="submission" date="2025-09" db="UniProtKB">
        <authorList>
            <consortium name="Ensembl"/>
        </authorList>
    </citation>
    <scope>IDENTIFICATION</scope>
</reference>
<dbReference type="Proteomes" id="UP000694541">
    <property type="component" value="Unplaced"/>
</dbReference>
<comment type="subcellular location">
    <subcellularLocation>
        <location evidence="2">Chromosome</location>
        <location evidence="2">Centromere</location>
        <location evidence="2">Kinetochore</location>
    </subcellularLocation>
    <subcellularLocation>
        <location evidence="1">Nucleus</location>
    </subcellularLocation>
</comment>
<evidence type="ECO:0000256" key="7">
    <source>
        <dbReference type="ARBA" id="ARBA00022776"/>
    </source>
</evidence>
<dbReference type="GO" id="GO:0000776">
    <property type="term" value="C:kinetochore"/>
    <property type="evidence" value="ECO:0007669"/>
    <property type="project" value="UniProtKB-KW"/>
</dbReference>
<dbReference type="GO" id="GO:0005634">
    <property type="term" value="C:nucleus"/>
    <property type="evidence" value="ECO:0007669"/>
    <property type="project" value="UniProtKB-SubCell"/>
</dbReference>
<evidence type="ECO:0000259" key="17">
    <source>
        <dbReference type="Pfam" id="PF16171"/>
    </source>
</evidence>
<dbReference type="CDD" id="cd22920">
    <property type="entry name" value="HFD_CENP-T"/>
    <property type="match status" value="1"/>
</dbReference>
<accession>A0A8B9RVD5</accession>
<comment type="similarity">
    <text evidence="3">Belongs to the CENP-T/CNN1 family.</text>
</comment>
<dbReference type="PANTHER" id="PTHR46904">
    <property type="entry name" value="CENTROMERE PROTEIN T"/>
    <property type="match status" value="1"/>
</dbReference>
<evidence type="ECO:0000256" key="15">
    <source>
        <dbReference type="SAM" id="MobiDB-lite"/>
    </source>
</evidence>
<dbReference type="AlphaFoldDB" id="A0A8B9RVD5"/>
<dbReference type="Ensembl" id="ENSANIT00000012180.1">
    <property type="protein sequence ID" value="ENSANIP00000011773.1"/>
    <property type="gene ID" value="ENSANIG00000007954.1"/>
</dbReference>
<name>A0A8B9RVD5_9AVES</name>
<dbReference type="GO" id="GO:0007059">
    <property type="term" value="P:chromosome segregation"/>
    <property type="evidence" value="ECO:0007669"/>
    <property type="project" value="TreeGrafter"/>
</dbReference>
<evidence type="ECO:0000256" key="6">
    <source>
        <dbReference type="ARBA" id="ARBA00022618"/>
    </source>
</evidence>
<evidence type="ECO:0000259" key="16">
    <source>
        <dbReference type="Pfam" id="PF15511"/>
    </source>
</evidence>
<feature type="compositionally biased region" description="Polar residues" evidence="15">
    <location>
        <begin position="228"/>
        <end position="239"/>
    </location>
</feature>
<evidence type="ECO:0000313" key="18">
    <source>
        <dbReference type="Ensembl" id="ENSANIP00000011773.1"/>
    </source>
</evidence>
<evidence type="ECO:0000256" key="14">
    <source>
        <dbReference type="ARBA" id="ARBA00046865"/>
    </source>
</evidence>
<keyword evidence="6" id="KW-0132">Cell division</keyword>
<evidence type="ECO:0000256" key="10">
    <source>
        <dbReference type="ARBA" id="ARBA00023242"/>
    </source>
</evidence>
<protein>
    <recommendedName>
        <fullName evidence="4">Centromere protein T</fullName>
    </recommendedName>
</protein>
<comment type="subunit">
    <text evidence="14">Component of the CENPA-CAD complex, composed of CENPI, CENPK, CENPL, CENPO, CENPP, CENPQ, CENPR and CENPS. The CENPA-CAD complex is probably recruited on centromeres by the CENPA-NAC complex, at least composed of CENPA, CENPC, CENPH, CENPM, CENPN, CENPT and CENPU. Identified in a centromeric complex containing histones H2A, H2B, H3 and H4, and at least CENPA, CENPB, CENPC, CENPT, CENPN, HJURP, SUPT16H, SSRP1 and RSF1. Interacts (via N-terminus) with the NDC80 complex. Heterodimer with CENPW; this dimer coassembles with CENPS-CENPX heterodimers at centromeres to form the tetrameric CENP-T-W-S-X complex.</text>
</comment>
<dbReference type="PANTHER" id="PTHR46904:SF1">
    <property type="entry name" value="CENTROMERE PROTEIN T"/>
    <property type="match status" value="1"/>
</dbReference>
<keyword evidence="7" id="KW-0498">Mitosis</keyword>
<dbReference type="SUPFAM" id="SSF47113">
    <property type="entry name" value="Histone-fold"/>
    <property type="match status" value="1"/>
</dbReference>